<gene>
    <name evidence="2" type="ORF">LCGC14_1968020</name>
</gene>
<evidence type="ECO:0000256" key="1">
    <source>
        <dbReference type="SAM" id="Phobius"/>
    </source>
</evidence>
<keyword evidence="1" id="KW-1133">Transmembrane helix</keyword>
<proteinExistence type="predicted"/>
<protein>
    <submittedName>
        <fullName evidence="2">Uncharacterized protein</fullName>
    </submittedName>
</protein>
<reference evidence="2" key="1">
    <citation type="journal article" date="2015" name="Nature">
        <title>Complex archaea that bridge the gap between prokaryotes and eukaryotes.</title>
        <authorList>
            <person name="Spang A."/>
            <person name="Saw J.H."/>
            <person name="Jorgensen S.L."/>
            <person name="Zaremba-Niedzwiedzka K."/>
            <person name="Martijn J."/>
            <person name="Lind A.E."/>
            <person name="van Eijk R."/>
            <person name="Schleper C."/>
            <person name="Guy L."/>
            <person name="Ettema T.J."/>
        </authorList>
    </citation>
    <scope>NUCLEOTIDE SEQUENCE</scope>
</reference>
<accession>A0A0F9HR09</accession>
<comment type="caution">
    <text evidence="2">The sequence shown here is derived from an EMBL/GenBank/DDBJ whole genome shotgun (WGS) entry which is preliminary data.</text>
</comment>
<sequence>MKEQTDKQLTHWMKIAIEVGIILFAVGVAWTTLRGVTERNTKDIVKHDQRLTHVERNQSEVNADIREIRVKQKYISKGIDEIKEKLQ</sequence>
<keyword evidence="1" id="KW-0472">Membrane</keyword>
<keyword evidence="1" id="KW-0812">Transmembrane</keyword>
<organism evidence="2">
    <name type="scientific">marine sediment metagenome</name>
    <dbReference type="NCBI Taxonomy" id="412755"/>
    <lineage>
        <taxon>unclassified sequences</taxon>
        <taxon>metagenomes</taxon>
        <taxon>ecological metagenomes</taxon>
    </lineage>
</organism>
<feature type="transmembrane region" description="Helical" evidence="1">
    <location>
        <begin position="12"/>
        <end position="33"/>
    </location>
</feature>
<dbReference type="EMBL" id="LAZR01021793">
    <property type="protein sequence ID" value="KKL84110.1"/>
    <property type="molecule type" value="Genomic_DNA"/>
</dbReference>
<name>A0A0F9HR09_9ZZZZ</name>
<dbReference type="AlphaFoldDB" id="A0A0F9HR09"/>
<evidence type="ECO:0000313" key="2">
    <source>
        <dbReference type="EMBL" id="KKL84110.1"/>
    </source>
</evidence>